<evidence type="ECO:0000256" key="1">
    <source>
        <dbReference type="SAM" id="MobiDB-lite"/>
    </source>
</evidence>
<dbReference type="AlphaFoldDB" id="E8Z647"/>
<reference evidence="2" key="1">
    <citation type="submission" date="2008-12" db="EMBL/GenBank/DDBJ databases">
        <authorList>
            <person name="Zhang H."/>
            <person name="Lin S."/>
        </authorList>
    </citation>
    <scope>NUCLEOTIDE SEQUENCE</scope>
    <source>
        <strain evidence="2">CCMP1831</strain>
    </source>
</reference>
<organism evidence="2">
    <name type="scientific">Pfiesteria piscicida</name>
    <name type="common">Phantom dinoflagellate</name>
    <dbReference type="NCBI Taxonomy" id="71001"/>
    <lineage>
        <taxon>Eukaryota</taxon>
        <taxon>Sar</taxon>
        <taxon>Alveolata</taxon>
        <taxon>Dinophyceae</taxon>
        <taxon>Peridiniales</taxon>
        <taxon>Pfiesteriaceae</taxon>
        <taxon>Pfiesteria</taxon>
    </lineage>
</organism>
<accession>E8Z647</accession>
<dbReference type="EMBL" id="FJ599872">
    <property type="protein sequence ID" value="ACU44927.1"/>
    <property type="molecule type" value="mRNA"/>
</dbReference>
<feature type="region of interest" description="Disordered" evidence="1">
    <location>
        <begin position="26"/>
        <end position="81"/>
    </location>
</feature>
<reference evidence="2" key="2">
    <citation type="book" date="2010" name="PROCEEDINGS OF 13TH INTERNATIONAL CONFERENCE ON HARMFUL ALGAE" publisher="International Society For The Study of Harmful Algae" city="Hong Kong, China">
        <title>Dinoflagellate meta-transcriptomics enabled by spliced leader.</title>
        <editorList>
            <person name="Unknown A."/>
        </editorList>
        <authorList>
            <person name="Lin S."/>
            <person name="Zhang H."/>
        </authorList>
    </citation>
    <scope>NUCLEOTIDE SEQUENCE</scope>
    <source>
        <strain evidence="2">CCMP1831</strain>
    </source>
</reference>
<evidence type="ECO:0000313" key="2">
    <source>
        <dbReference type="EMBL" id="ACU44927.1"/>
    </source>
</evidence>
<name>E8Z647_PFIPI</name>
<protein>
    <submittedName>
        <fullName evidence="2">Uncharacterized protein</fullName>
    </submittedName>
</protein>
<proteinExistence type="evidence at transcript level"/>
<sequence>AGTWACVGRQCDGDSAPCACRGATPSGGWRSSAASCPSADAPPLGAGPQKSRRSTGPWTPPCSCGTGGRRTNASEGCGQSVGASHSISFHLIPSHSISFHLIPSHSISFHLIPSHSISFHHMKRLPEGWGGDLGPLGGS</sequence>
<feature type="non-terminal residue" evidence="2">
    <location>
        <position position="1"/>
    </location>
</feature>
<feature type="compositionally biased region" description="Low complexity" evidence="1">
    <location>
        <begin position="31"/>
        <end position="43"/>
    </location>
</feature>